<accession>A0AAE0JF78</accession>
<dbReference type="AlphaFoldDB" id="A0AAE0JF78"/>
<proteinExistence type="predicted"/>
<sequence length="110" mass="11881">MRAQTTDNERCKALIVELLGLPKMTNVLGHYEKNISAMAQTIAPAQSQTKWDSQVPHQPTNLCFTPNARINGTSTSTSHGTGTGTPIPQHIRPLSGHSEAVALYCGLELK</sequence>
<keyword evidence="2" id="KW-1185">Reference proteome</keyword>
<gene>
    <name evidence="1" type="ORF">B0H65DRAFT_548733</name>
</gene>
<dbReference type="RefSeq" id="XP_062681583.1">
    <property type="nucleotide sequence ID" value="XM_062829595.1"/>
</dbReference>
<reference evidence="1" key="2">
    <citation type="submission" date="2023-06" db="EMBL/GenBank/DDBJ databases">
        <authorList>
            <consortium name="Lawrence Berkeley National Laboratory"/>
            <person name="Haridas S."/>
            <person name="Hensen N."/>
            <person name="Bonometti L."/>
            <person name="Westerberg I."/>
            <person name="Brannstrom I.O."/>
            <person name="Guillou S."/>
            <person name="Cros-Aarteil S."/>
            <person name="Calhoun S."/>
            <person name="Kuo A."/>
            <person name="Mondo S."/>
            <person name="Pangilinan J."/>
            <person name="Riley R."/>
            <person name="Labutti K."/>
            <person name="Andreopoulos B."/>
            <person name="Lipzen A."/>
            <person name="Chen C."/>
            <person name="Yanf M."/>
            <person name="Daum C."/>
            <person name="Ng V."/>
            <person name="Clum A."/>
            <person name="Steindorff A."/>
            <person name="Ohm R."/>
            <person name="Martin F."/>
            <person name="Silar P."/>
            <person name="Natvig D."/>
            <person name="Lalanne C."/>
            <person name="Gautier V."/>
            <person name="Ament-Velasquez S.L."/>
            <person name="Kruys A."/>
            <person name="Hutchinson M.I."/>
            <person name="Powell A.J."/>
            <person name="Barry K."/>
            <person name="Miller A.N."/>
            <person name="Grigoriev I.V."/>
            <person name="Debuchy R."/>
            <person name="Gladieux P."/>
            <person name="Thoren M.H."/>
            <person name="Johannesson H."/>
        </authorList>
    </citation>
    <scope>NUCLEOTIDE SEQUENCE</scope>
    <source>
        <strain evidence="1">CBS 560.94</strain>
    </source>
</reference>
<dbReference type="EMBL" id="JAUEPP010000004">
    <property type="protein sequence ID" value="KAK3344970.1"/>
    <property type="molecule type" value="Genomic_DNA"/>
</dbReference>
<dbReference type="GeneID" id="87866749"/>
<dbReference type="Proteomes" id="UP001278500">
    <property type="component" value="Unassembled WGS sequence"/>
</dbReference>
<evidence type="ECO:0000313" key="2">
    <source>
        <dbReference type="Proteomes" id="UP001278500"/>
    </source>
</evidence>
<organism evidence="1 2">
    <name type="scientific">Neurospora tetraspora</name>
    <dbReference type="NCBI Taxonomy" id="94610"/>
    <lineage>
        <taxon>Eukaryota</taxon>
        <taxon>Fungi</taxon>
        <taxon>Dikarya</taxon>
        <taxon>Ascomycota</taxon>
        <taxon>Pezizomycotina</taxon>
        <taxon>Sordariomycetes</taxon>
        <taxon>Sordariomycetidae</taxon>
        <taxon>Sordariales</taxon>
        <taxon>Sordariaceae</taxon>
        <taxon>Neurospora</taxon>
    </lineage>
</organism>
<name>A0AAE0JF78_9PEZI</name>
<evidence type="ECO:0000313" key="1">
    <source>
        <dbReference type="EMBL" id="KAK3344970.1"/>
    </source>
</evidence>
<protein>
    <submittedName>
        <fullName evidence="1">Uncharacterized protein</fullName>
    </submittedName>
</protein>
<reference evidence="1" key="1">
    <citation type="journal article" date="2023" name="Mol. Phylogenet. Evol.">
        <title>Genome-scale phylogeny and comparative genomics of the fungal order Sordariales.</title>
        <authorList>
            <person name="Hensen N."/>
            <person name="Bonometti L."/>
            <person name="Westerberg I."/>
            <person name="Brannstrom I.O."/>
            <person name="Guillou S."/>
            <person name="Cros-Aarteil S."/>
            <person name="Calhoun S."/>
            <person name="Haridas S."/>
            <person name="Kuo A."/>
            <person name="Mondo S."/>
            <person name="Pangilinan J."/>
            <person name="Riley R."/>
            <person name="LaButti K."/>
            <person name="Andreopoulos B."/>
            <person name="Lipzen A."/>
            <person name="Chen C."/>
            <person name="Yan M."/>
            <person name="Daum C."/>
            <person name="Ng V."/>
            <person name="Clum A."/>
            <person name="Steindorff A."/>
            <person name="Ohm R.A."/>
            <person name="Martin F."/>
            <person name="Silar P."/>
            <person name="Natvig D.O."/>
            <person name="Lalanne C."/>
            <person name="Gautier V."/>
            <person name="Ament-Velasquez S.L."/>
            <person name="Kruys A."/>
            <person name="Hutchinson M.I."/>
            <person name="Powell A.J."/>
            <person name="Barry K."/>
            <person name="Miller A.N."/>
            <person name="Grigoriev I.V."/>
            <person name="Debuchy R."/>
            <person name="Gladieux P."/>
            <person name="Hiltunen Thoren M."/>
            <person name="Johannesson H."/>
        </authorList>
    </citation>
    <scope>NUCLEOTIDE SEQUENCE</scope>
    <source>
        <strain evidence="1">CBS 560.94</strain>
    </source>
</reference>
<comment type="caution">
    <text evidence="1">The sequence shown here is derived from an EMBL/GenBank/DDBJ whole genome shotgun (WGS) entry which is preliminary data.</text>
</comment>